<dbReference type="Proteomes" id="UP000224660">
    <property type="component" value="Segment"/>
</dbReference>
<gene>
    <name evidence="5" type="ORF">Goe2_c10000</name>
</gene>
<keyword evidence="2" id="KW-0946">Virion</keyword>
<proteinExistence type="predicted"/>
<evidence type="ECO:0000256" key="2">
    <source>
        <dbReference type="ARBA" id="ARBA00022844"/>
    </source>
</evidence>
<evidence type="ECO:0000259" key="3">
    <source>
        <dbReference type="Pfam" id="PF05048"/>
    </source>
</evidence>
<dbReference type="GO" id="GO:0051701">
    <property type="term" value="P:biological process involved in interaction with host"/>
    <property type="evidence" value="ECO:0007669"/>
    <property type="project" value="UniProtKB-ARBA"/>
</dbReference>
<protein>
    <submittedName>
        <fullName evidence="5">Tail spike protein</fullName>
    </submittedName>
</protein>
<name>A0A1Z1DEI0_9CAUD</name>
<evidence type="ECO:0000256" key="1">
    <source>
        <dbReference type="ARBA" id="ARBA00004328"/>
    </source>
</evidence>
<dbReference type="SMART" id="SM00710">
    <property type="entry name" value="PbH1"/>
    <property type="match status" value="10"/>
</dbReference>
<feature type="domain" description="Periplasmic copper-binding protein NosD beta helix" evidence="3">
    <location>
        <begin position="524"/>
        <end position="668"/>
    </location>
</feature>
<dbReference type="InterPro" id="IPR024535">
    <property type="entry name" value="RHGA/B-epi-like_pectate_lyase"/>
</dbReference>
<dbReference type="Gene3D" id="2.160.20.10">
    <property type="entry name" value="Single-stranded right-handed beta-helix, Pectin lyase-like"/>
    <property type="match status" value="1"/>
</dbReference>
<dbReference type="EMBL" id="KY368639">
    <property type="protein sequence ID" value="APZ82336.1"/>
    <property type="molecule type" value="Genomic_DNA"/>
</dbReference>
<feature type="domain" description="Rhamnogalacturonase A/B/Epimerase-like pectate lyase" evidence="4">
    <location>
        <begin position="208"/>
        <end position="363"/>
    </location>
</feature>
<accession>A0A1Z1DEI0</accession>
<organism evidence="5 6">
    <name type="scientific">Bacillus phage vB_BsuM-Goe2</name>
    <dbReference type="NCBI Taxonomy" id="1933062"/>
    <lineage>
        <taxon>Viruses</taxon>
        <taxon>Duplodnaviria</taxon>
        <taxon>Heunggongvirae</taxon>
        <taxon>Uroviricota</taxon>
        <taxon>Caudoviricetes</taxon>
        <taxon>Herelleviridae</taxon>
        <taxon>Spounavirinae</taxon>
        <taxon>Okubovirus</taxon>
        <taxon>Okubovirus camphawk</taxon>
    </lineage>
</organism>
<comment type="subcellular location">
    <subcellularLocation>
        <location evidence="1">Virion</location>
    </subcellularLocation>
</comment>
<dbReference type="Pfam" id="PF12708">
    <property type="entry name" value="Pect-lyase_RHGA_epim"/>
    <property type="match status" value="1"/>
</dbReference>
<dbReference type="InterPro" id="IPR012334">
    <property type="entry name" value="Pectin_lyas_fold"/>
</dbReference>
<dbReference type="GO" id="GO:0019058">
    <property type="term" value="P:viral life cycle"/>
    <property type="evidence" value="ECO:0007669"/>
    <property type="project" value="UniProtKB-ARBA"/>
</dbReference>
<dbReference type="InterPro" id="IPR011050">
    <property type="entry name" value="Pectin_lyase_fold/virulence"/>
</dbReference>
<reference evidence="5 6" key="1">
    <citation type="journal article" date="2017" name="Viruses">
        <title>Characterization of Bacillus subtilis Viruses vB_BsuM-Goe2 and vB_BsuM-Goe3.</title>
        <authorList>
            <person name="Willms I.M."/>
            <person name="Hoppert M."/>
            <person name="Hertel R."/>
        </authorList>
    </citation>
    <scope>NUCLEOTIDE SEQUENCE [LARGE SCALE GENOMIC DNA]</scope>
</reference>
<evidence type="ECO:0000259" key="4">
    <source>
        <dbReference type="Pfam" id="PF12708"/>
    </source>
</evidence>
<dbReference type="InterPro" id="IPR007742">
    <property type="entry name" value="NosD_dom"/>
</dbReference>
<dbReference type="SUPFAM" id="SSF51126">
    <property type="entry name" value="Pectin lyase-like"/>
    <property type="match status" value="2"/>
</dbReference>
<dbReference type="Pfam" id="PF05048">
    <property type="entry name" value="NosD"/>
    <property type="match status" value="1"/>
</dbReference>
<dbReference type="InterPro" id="IPR006626">
    <property type="entry name" value="PbH1"/>
</dbReference>
<evidence type="ECO:0000313" key="6">
    <source>
        <dbReference type="Proteomes" id="UP000224660"/>
    </source>
</evidence>
<dbReference type="GO" id="GO:0044423">
    <property type="term" value="C:virion component"/>
    <property type="evidence" value="ECO:0007669"/>
    <property type="project" value="UniProtKB-KW"/>
</dbReference>
<evidence type="ECO:0000313" key="5">
    <source>
        <dbReference type="EMBL" id="APZ82336.1"/>
    </source>
</evidence>
<sequence length="696" mass="75965">MTGKITQHELSQELLEYIANQVQGPEDLRTAIYTQAFTATEGQTRFTIDGKYTPNTKTIFVYVSGIKLISREGFSESSEDSINLAEGVPAGTKVEITWLGNATPISGSHAITHEIGGSDEIDVRKLLGYNEVDSRITEIEKTYPSKMDSLENTLSEQMTSLQNDTETRVGQIEQSTTQRMDTIQANMTSSMDNTFKKLTTSAEQKEYNVKDYGAKGDGVTDDAPAIQKVLDMALTLGGVKIRIPSGTYALKSILYVYSNTEIEMSKDTVLLRAANTNSMFYNANPSSSTTATLYNGHGNITIKGGTFDANVANFSTVNNTICGINHCKNLRFEGVTFKNIRDNHAMDINATDGLVVKDCKFLGFRLTIQSRNYVEAIQLDVCTPGSFPAFGAYDRTETKNVLIEGCYFGPSDTEGSWPTAIGNHGAVHDRWNHNIIIKNNVFDGCTYSGVRAYKWSHVLVEGNVFDNCNRPFAYVIPTPNTASTEDANGVQSGVTQGGEDIKIINNTIVNGNDHGIYVSAYRDSNTSVIVTNKRVVIQGNSIYNTPVGYNSIDVMHSEDVVVAGNVCEGSRRLLYSLYCTRMTITGNTAHNAINHTYLSYCTGATVAGNTGQNHNQHGFRIESCNSVNVTGNTLLDCSTDSSKMYHGVYVVSSSKYVMVSNNVITESNPLMLSAVNITADSVNCEQSNNLTNVTSS</sequence>